<evidence type="ECO:0008006" key="3">
    <source>
        <dbReference type="Google" id="ProtNLM"/>
    </source>
</evidence>
<dbReference type="PANTHER" id="PTHR43737:SF1">
    <property type="entry name" value="DUF1501 DOMAIN-CONTAINING PROTEIN"/>
    <property type="match status" value="1"/>
</dbReference>
<name>A0A7S1AHT5_NOCSC</name>
<gene>
    <name evidence="2" type="ORF">NSCI0253_LOCUS28950</name>
</gene>
<feature type="region of interest" description="Disordered" evidence="1">
    <location>
        <begin position="722"/>
        <end position="757"/>
    </location>
</feature>
<dbReference type="InterPro" id="IPR010869">
    <property type="entry name" value="DUF1501"/>
</dbReference>
<reference evidence="2" key="1">
    <citation type="submission" date="2021-01" db="EMBL/GenBank/DDBJ databases">
        <authorList>
            <person name="Corre E."/>
            <person name="Pelletier E."/>
            <person name="Niang G."/>
            <person name="Scheremetjew M."/>
            <person name="Finn R."/>
            <person name="Kale V."/>
            <person name="Holt S."/>
            <person name="Cochrane G."/>
            <person name="Meng A."/>
            <person name="Brown T."/>
            <person name="Cohen L."/>
        </authorList>
    </citation>
    <scope>NUCLEOTIDE SEQUENCE</scope>
</reference>
<proteinExistence type="predicted"/>
<dbReference type="Pfam" id="PF08811">
    <property type="entry name" value="DUF1800"/>
    <property type="match status" value="2"/>
</dbReference>
<organism evidence="2">
    <name type="scientific">Noctiluca scintillans</name>
    <name type="common">Sea sparkle</name>
    <name type="synonym">Red tide dinoflagellate</name>
    <dbReference type="NCBI Taxonomy" id="2966"/>
    <lineage>
        <taxon>Eukaryota</taxon>
        <taxon>Sar</taxon>
        <taxon>Alveolata</taxon>
        <taxon>Dinophyceae</taxon>
        <taxon>Noctilucales</taxon>
        <taxon>Noctilucaceae</taxon>
        <taxon>Noctiluca</taxon>
    </lineage>
</organism>
<dbReference type="Pfam" id="PF07394">
    <property type="entry name" value="DUF1501"/>
    <property type="match status" value="1"/>
</dbReference>
<dbReference type="InterPro" id="IPR014917">
    <property type="entry name" value="DUF1800"/>
</dbReference>
<evidence type="ECO:0000256" key="1">
    <source>
        <dbReference type="SAM" id="MobiDB-lite"/>
    </source>
</evidence>
<protein>
    <recommendedName>
        <fullName evidence="3">DUF1501 domain-containing protein</fullName>
    </recommendedName>
</protein>
<dbReference type="EMBL" id="HBFQ01040848">
    <property type="protein sequence ID" value="CAD8854598.1"/>
    <property type="molecule type" value="Transcribed_RNA"/>
</dbReference>
<feature type="compositionally biased region" description="Acidic residues" evidence="1">
    <location>
        <begin position="722"/>
        <end position="756"/>
    </location>
</feature>
<evidence type="ECO:0000313" key="2">
    <source>
        <dbReference type="EMBL" id="CAD8854598.1"/>
    </source>
</evidence>
<dbReference type="PANTHER" id="PTHR43737">
    <property type="entry name" value="BLL7424 PROTEIN"/>
    <property type="match status" value="1"/>
</dbReference>
<sequence length="1315" mass="144738">MVLDSQDQLRQRMAWALSQIFVASTVSNEWLNEKWLNYYDIFVRGAFGSYLQLMREVTYSPVMGEWLTHVRSSSYESDKTEPNENFARELMQLFTIGLIKMNPDGSSQRVDGEEVNTYSTRNILSFARVFTGLHFRSARQNVEKQEDRENVIDPMNMWEGRHDRFPKTDLDGSFLGDGLPLCSEVTPTSKGAEYHLVGFVTLPDVLVLGEQSPLFRVLCGGETECTSRATVVLQESLPCSGEECGQISNVKVGSAYYRYHTPPCAHLFFDPSTENESNTSMDVPRLEGECLTQAPSRRRTAIRSGRIMLDSFSESNTPEREAACLAKCRQFGGTGCYLKWSGTDLGCYVHTSSAMSDPKGSGDIDGWCYAFPSSVGYEGFSYTANTFDCPVATDLGYAECAAATSKTPTLSRRRGTSNYPVGCSHNKDGSVVVFEYGPGKPSSPRKRVCRAHVSVDEEGDVLTENIRFSVPWGDEGPPPKGLYTLRVETGPVFHTVPAPNEVSARLTFGATPPLSECSACDGEVKAFSDGAQMTVFEVDGKFYRNLESRAVLTGVPHSFRNPAVFLKDLDVHNRIQAQREVDALLDHIFRNNNTPVFVAKRLIPRFVTSNPSPGYITAVGNAFRSGAHNGTVYSGQYGDLGATVAAILLHPEAQVSARYSGVLREPMLKVIHMMRAMEYKDEHDEPVIFRALQDVIGQFPFQAPSVFNFFDAEFALPMMDMSEPEAEPESEPEVEAESEAEPEAESEAESESESESWEPLVALAPEFQIFTPSFFVGYLNIMSSLIKTGVSTKYCGKTGFDVGIRARRLEHDIISEICPQGRFSWTSTGTEDEVLRELNLLLTGGRLSPATQKIVRGAYDAARKGEKIAAAQQAIMMSAEFNTLGAPLPLGARVTATHEVESVSVRSYKAAVLLYLSGGADTFNLIVPQNCGLYEEYVQIRTDLALTPGEVTEISSVGQNCSTFGIHSSLSFLHTLYARGDAAFISNVGALVEPTTMQTYRNRQARRCYNIGSHSDQRNAAETLKCQDPGTSAKGFGGRIGDSLAGGVQEFSAYSWSLSGTAIWPEGVRTKRRIGSDVTDPGFVEYEAWRGVMANITKQRHGNVYAEAFATTFSSSIDTIETLAEILDGDLPGYSQTSGLKRQLHQVAKIISSQTVRGAEREFFYVQEGGFDMHRNMKMSLSNKFGAISSALQGFVEEMERQAQWDNVVLMTESEFARTLDSNGGGSDHAYAGNHFIVGGALQGGRIFNRYPASVAPGSPRDLGRGRLIPEFPWESVAVPVATWMGVTTDQLEQTFPNYARFTAEDIIPVGELFQ</sequence>
<accession>A0A7S1AHT5</accession>